<evidence type="ECO:0000256" key="3">
    <source>
        <dbReference type="ARBA" id="ARBA00022512"/>
    </source>
</evidence>
<keyword evidence="3 6" id="KW-0134">Cell wall</keyword>
<sequence>MMFSKPAVLATTALATFAAATPLVARTEPTCSSTEIKCCENVGTAAVVSSVLTPILASNGLGTLLSLLGLNAVVALVFGGVDVVLGLTCSGIDVGGSCNAQTVCCENVQFNGLINVGCVAIDIL</sequence>
<evidence type="ECO:0000256" key="5">
    <source>
        <dbReference type="ARBA" id="ARBA00023157"/>
    </source>
</evidence>
<keyword evidence="8" id="KW-1185">Reference proteome</keyword>
<dbReference type="GO" id="GO:0005199">
    <property type="term" value="F:structural constituent of cell wall"/>
    <property type="evidence" value="ECO:0007669"/>
    <property type="project" value="InterPro"/>
</dbReference>
<dbReference type="InterPro" id="IPR001338">
    <property type="entry name" value="Class_I_Hydrophobin"/>
</dbReference>
<dbReference type="RefSeq" id="XP_036625966.1">
    <property type="nucleotide sequence ID" value="XM_036772320.1"/>
</dbReference>
<evidence type="ECO:0000256" key="1">
    <source>
        <dbReference type="ARBA" id="ARBA00004191"/>
    </source>
</evidence>
<comment type="caution">
    <text evidence="7">The sequence shown here is derived from an EMBL/GenBank/DDBJ whole genome shotgun (WGS) entry which is preliminary data.</text>
</comment>
<proteinExistence type="inferred from homology"/>
<feature type="signal peptide" evidence="6">
    <location>
        <begin position="1"/>
        <end position="20"/>
    </location>
</feature>
<dbReference type="Pfam" id="PF01185">
    <property type="entry name" value="Hydrophobin"/>
    <property type="match status" value="1"/>
</dbReference>
<name>A0A8H6ZJF9_PLEOS</name>
<evidence type="ECO:0000313" key="7">
    <source>
        <dbReference type="EMBL" id="KAF7416419.1"/>
    </source>
</evidence>
<evidence type="ECO:0000256" key="2">
    <source>
        <dbReference type="ARBA" id="ARBA00010446"/>
    </source>
</evidence>
<dbReference type="Proteomes" id="UP000623687">
    <property type="component" value="Unassembled WGS sequence"/>
</dbReference>
<keyword evidence="5 6" id="KW-1015">Disulfide bond</keyword>
<evidence type="ECO:0000256" key="4">
    <source>
        <dbReference type="ARBA" id="ARBA00022525"/>
    </source>
</evidence>
<dbReference type="GeneID" id="59372526"/>
<dbReference type="OrthoDB" id="3034453at2759"/>
<keyword evidence="6" id="KW-0732">Signal</keyword>
<evidence type="ECO:0000256" key="6">
    <source>
        <dbReference type="RuleBase" id="RU365009"/>
    </source>
</evidence>
<reference evidence="7" key="1">
    <citation type="submission" date="2019-07" db="EMBL/GenBank/DDBJ databases">
        <authorList>
            <person name="Palmer J.M."/>
        </authorList>
    </citation>
    <scope>NUCLEOTIDE SEQUENCE</scope>
    <source>
        <strain evidence="7">PC9</strain>
    </source>
</reference>
<dbReference type="VEuPathDB" id="FungiDB:PC9H_002685"/>
<keyword evidence="4 6" id="KW-0964">Secreted</keyword>
<protein>
    <recommendedName>
        <fullName evidence="6">Hydrophobin</fullName>
    </recommendedName>
</protein>
<gene>
    <name evidence="7" type="ORF">PC9H_002685</name>
</gene>
<comment type="similarity">
    <text evidence="2 6">Belongs to the fungal hydrophobin family.</text>
</comment>
<dbReference type="SMART" id="SM00075">
    <property type="entry name" value="HYDRO"/>
    <property type="match status" value="1"/>
</dbReference>
<dbReference type="EMBL" id="JACETU010000011">
    <property type="protein sequence ID" value="KAF7416419.1"/>
    <property type="molecule type" value="Genomic_DNA"/>
</dbReference>
<dbReference type="GO" id="GO:0009277">
    <property type="term" value="C:fungal-type cell wall"/>
    <property type="evidence" value="ECO:0007669"/>
    <property type="project" value="InterPro"/>
</dbReference>
<evidence type="ECO:0000313" key="8">
    <source>
        <dbReference type="Proteomes" id="UP000623687"/>
    </source>
</evidence>
<comment type="subcellular location">
    <subcellularLocation>
        <location evidence="1 6">Secreted</location>
        <location evidence="1 6">Cell wall</location>
    </subcellularLocation>
</comment>
<organism evidence="7 8">
    <name type="scientific">Pleurotus ostreatus</name>
    <name type="common">Oyster mushroom</name>
    <name type="synonym">White-rot fungus</name>
    <dbReference type="NCBI Taxonomy" id="5322"/>
    <lineage>
        <taxon>Eukaryota</taxon>
        <taxon>Fungi</taxon>
        <taxon>Dikarya</taxon>
        <taxon>Basidiomycota</taxon>
        <taxon>Agaricomycotina</taxon>
        <taxon>Agaricomycetes</taxon>
        <taxon>Agaricomycetidae</taxon>
        <taxon>Agaricales</taxon>
        <taxon>Pleurotineae</taxon>
        <taxon>Pleurotaceae</taxon>
        <taxon>Pleurotus</taxon>
    </lineage>
</organism>
<dbReference type="CDD" id="cd23507">
    <property type="entry name" value="hydrophobin_I"/>
    <property type="match status" value="1"/>
</dbReference>
<dbReference type="AlphaFoldDB" id="A0A8H6ZJF9"/>
<feature type="chain" id="PRO_5034884655" description="Hydrophobin" evidence="6">
    <location>
        <begin position="21"/>
        <end position="124"/>
    </location>
</feature>
<accession>A0A8H6ZJF9</accession>